<gene>
    <name evidence="1" type="ORF">CCAE0312_LOCUS9905</name>
</gene>
<accession>A0A7S1TIJ0</accession>
<organism evidence="1">
    <name type="scientific">Compsopogon caeruleus</name>
    <dbReference type="NCBI Taxonomy" id="31354"/>
    <lineage>
        <taxon>Eukaryota</taxon>
        <taxon>Rhodophyta</taxon>
        <taxon>Compsopogonophyceae</taxon>
        <taxon>Compsopogonales</taxon>
        <taxon>Compsopogonaceae</taxon>
        <taxon>Compsopogon</taxon>
    </lineage>
</organism>
<dbReference type="SUPFAM" id="SSF47954">
    <property type="entry name" value="Cyclin-like"/>
    <property type="match status" value="1"/>
</dbReference>
<reference evidence="1" key="1">
    <citation type="submission" date="2021-01" db="EMBL/GenBank/DDBJ databases">
        <authorList>
            <person name="Corre E."/>
            <person name="Pelletier E."/>
            <person name="Niang G."/>
            <person name="Scheremetjew M."/>
            <person name="Finn R."/>
            <person name="Kale V."/>
            <person name="Holt S."/>
            <person name="Cochrane G."/>
            <person name="Meng A."/>
            <person name="Brown T."/>
            <person name="Cohen L."/>
        </authorList>
    </citation>
    <scope>NUCLEOTIDE SEQUENCE</scope>
    <source>
        <strain evidence="1">SAG 36.94</strain>
    </source>
</reference>
<evidence type="ECO:0000313" key="1">
    <source>
        <dbReference type="EMBL" id="CAD9237806.1"/>
    </source>
</evidence>
<sequence>MEISCSVSESHLLEGDALQRRSSRLSRKQSWDLNDTLQSSVTSALDYLCKSNEPVGEVPHELDSASLFYSRASQSFSLDWYVERLIRRAECSRSAFVLALIYLLRVQDKGKEKYFVVERNVHRLFLTALVLAIKFLDEPIYDNGFYARVGGLSSLREMNDLEKEMLRVLNFDVFVSEDEYDYFKAMLLTQ</sequence>
<dbReference type="EMBL" id="HBGH01017828">
    <property type="protein sequence ID" value="CAD9237806.1"/>
    <property type="molecule type" value="Transcribed_RNA"/>
</dbReference>
<evidence type="ECO:0008006" key="2">
    <source>
        <dbReference type="Google" id="ProtNLM"/>
    </source>
</evidence>
<name>A0A7S1TIJ0_9RHOD</name>
<dbReference type="GO" id="GO:0019901">
    <property type="term" value="F:protein kinase binding"/>
    <property type="evidence" value="ECO:0007669"/>
    <property type="project" value="InterPro"/>
</dbReference>
<dbReference type="PANTHER" id="PTHR15615:SF108">
    <property type="entry name" value="PROTEIN CNPPD1"/>
    <property type="match status" value="1"/>
</dbReference>
<dbReference type="InterPro" id="IPR013922">
    <property type="entry name" value="Cyclin_PHO80-like"/>
</dbReference>
<proteinExistence type="predicted"/>
<dbReference type="InterPro" id="IPR036915">
    <property type="entry name" value="Cyclin-like_sf"/>
</dbReference>
<dbReference type="PANTHER" id="PTHR15615">
    <property type="match status" value="1"/>
</dbReference>
<protein>
    <recommendedName>
        <fullName evidence="2">Cyclin</fullName>
    </recommendedName>
</protein>
<dbReference type="CDD" id="cd20558">
    <property type="entry name" value="CYCLIN_ScPCL7-like"/>
    <property type="match status" value="1"/>
</dbReference>
<dbReference type="Gene3D" id="1.10.472.10">
    <property type="entry name" value="Cyclin-like"/>
    <property type="match status" value="1"/>
</dbReference>
<dbReference type="Pfam" id="PF08613">
    <property type="entry name" value="Cyclin"/>
    <property type="match status" value="1"/>
</dbReference>
<dbReference type="AlphaFoldDB" id="A0A7S1TIJ0"/>